<evidence type="ECO:0000313" key="4">
    <source>
        <dbReference type="Proteomes" id="UP001444071"/>
    </source>
</evidence>
<dbReference type="PROSITE" id="PS50041">
    <property type="entry name" value="C_TYPE_LECTIN_2"/>
    <property type="match status" value="2"/>
</dbReference>
<evidence type="ECO:0000313" key="3">
    <source>
        <dbReference type="EMBL" id="MEQ2273653.1"/>
    </source>
</evidence>
<dbReference type="SUPFAM" id="SSF56436">
    <property type="entry name" value="C-type lectin-like"/>
    <property type="match status" value="2"/>
</dbReference>
<keyword evidence="4" id="KW-1185">Reference proteome</keyword>
<feature type="domain" description="C-type lectin" evidence="2">
    <location>
        <begin position="156"/>
        <end position="260"/>
    </location>
</feature>
<dbReference type="InterPro" id="IPR001304">
    <property type="entry name" value="C-type_lectin-like"/>
</dbReference>
<reference evidence="3 4" key="1">
    <citation type="submission" date="2021-06" db="EMBL/GenBank/DDBJ databases">
        <authorList>
            <person name="Palmer J.M."/>
        </authorList>
    </citation>
    <scope>NUCLEOTIDE SEQUENCE [LARGE SCALE GENOMIC DNA]</scope>
    <source>
        <strain evidence="3 4">XR_2019</strain>
        <tissue evidence="3">Muscle</tissue>
    </source>
</reference>
<dbReference type="SMART" id="SM00034">
    <property type="entry name" value="CLECT"/>
    <property type="match status" value="2"/>
</dbReference>
<keyword evidence="1" id="KW-1015">Disulfide bond</keyword>
<name>A0ABV0WXH9_9TELE</name>
<dbReference type="PANTHER" id="PTHR45784:SF3">
    <property type="entry name" value="C-TYPE LECTIN DOMAIN FAMILY 4 MEMBER K-LIKE-RELATED"/>
    <property type="match status" value="1"/>
</dbReference>
<dbReference type="InterPro" id="IPR018378">
    <property type="entry name" value="C-type_lectin_CS"/>
</dbReference>
<protein>
    <recommendedName>
        <fullName evidence="2">C-type lectin domain-containing protein</fullName>
    </recommendedName>
</protein>
<dbReference type="InterPro" id="IPR016187">
    <property type="entry name" value="CTDL_fold"/>
</dbReference>
<dbReference type="PROSITE" id="PS00615">
    <property type="entry name" value="C_TYPE_LECTIN_1"/>
    <property type="match status" value="1"/>
</dbReference>
<dbReference type="PANTHER" id="PTHR45784">
    <property type="entry name" value="C-TYPE LECTIN DOMAIN FAMILY 20 MEMBER A-RELATED"/>
    <property type="match status" value="1"/>
</dbReference>
<dbReference type="Proteomes" id="UP001444071">
    <property type="component" value="Unassembled WGS sequence"/>
</dbReference>
<gene>
    <name evidence="3" type="ORF">XENORESO_007073</name>
</gene>
<accession>A0ABV0WXH9</accession>
<evidence type="ECO:0000259" key="2">
    <source>
        <dbReference type="PROSITE" id="PS50041"/>
    </source>
</evidence>
<feature type="domain" description="C-type lectin" evidence="2">
    <location>
        <begin position="30"/>
        <end position="147"/>
    </location>
</feature>
<evidence type="ECO:0000256" key="1">
    <source>
        <dbReference type="ARBA" id="ARBA00023157"/>
    </source>
</evidence>
<dbReference type="EMBL" id="JAHRIM010072399">
    <property type="protein sequence ID" value="MEQ2273653.1"/>
    <property type="molecule type" value="Genomic_DNA"/>
</dbReference>
<dbReference type="InterPro" id="IPR016186">
    <property type="entry name" value="C-type_lectin-like/link_sf"/>
</dbReference>
<sequence length="273" mass="31975">QIFIGSQKGKMENVLLFFTAASALCAVSSLPARKYHFVYEPKSWHESRRFCRDQFTDLATIQNMDDVNILNDMADLKQMVYSQYSYRAWIGLYYDINWRWSRSDGEFRNWRSDDLNDYMGNENCAGMTDQGLWFNTTCEQFYSPICSDGIGTNVTFVLISLSMNWPKAQNYCREHHTDLVTIRDPSENQKVKELVPAGKSVWIGLHKRFWKWVDGSNPLLNYWKYWEPTGNTKKCAATFFELSGRWEDLGCELKRAFICYQGGPPAEMFKMFK</sequence>
<feature type="non-terminal residue" evidence="3">
    <location>
        <position position="1"/>
    </location>
</feature>
<comment type="caution">
    <text evidence="3">The sequence shown here is derived from an EMBL/GenBank/DDBJ whole genome shotgun (WGS) entry which is preliminary data.</text>
</comment>
<proteinExistence type="predicted"/>
<dbReference type="Pfam" id="PF00059">
    <property type="entry name" value="Lectin_C"/>
    <property type="match status" value="2"/>
</dbReference>
<organism evidence="3 4">
    <name type="scientific">Xenotaenia resolanae</name>
    <dbReference type="NCBI Taxonomy" id="208358"/>
    <lineage>
        <taxon>Eukaryota</taxon>
        <taxon>Metazoa</taxon>
        <taxon>Chordata</taxon>
        <taxon>Craniata</taxon>
        <taxon>Vertebrata</taxon>
        <taxon>Euteleostomi</taxon>
        <taxon>Actinopterygii</taxon>
        <taxon>Neopterygii</taxon>
        <taxon>Teleostei</taxon>
        <taxon>Neoteleostei</taxon>
        <taxon>Acanthomorphata</taxon>
        <taxon>Ovalentaria</taxon>
        <taxon>Atherinomorphae</taxon>
        <taxon>Cyprinodontiformes</taxon>
        <taxon>Goodeidae</taxon>
        <taxon>Xenotaenia</taxon>
    </lineage>
</organism>
<dbReference type="Gene3D" id="3.10.100.10">
    <property type="entry name" value="Mannose-Binding Protein A, subunit A"/>
    <property type="match status" value="2"/>
</dbReference>